<evidence type="ECO:0000313" key="4">
    <source>
        <dbReference type="Proteomes" id="UP000000673"/>
    </source>
</evidence>
<accession>W5JA39</accession>
<reference evidence="2" key="3">
    <citation type="journal article" date="2013" name="Nucleic Acids Res.">
        <title>The genome of Anopheles darlingi, the main neotropical malaria vector.</title>
        <authorList>
            <person name="Marinotti O."/>
            <person name="Cerqueira G.C."/>
            <person name="de Almeida L.G."/>
            <person name="Ferro M.I."/>
            <person name="Loreto E.L."/>
            <person name="Zaha A."/>
            <person name="Teixeira S.M."/>
            <person name="Wespiser A.R."/>
            <person name="Almeida E Silva A."/>
            <person name="Schlindwein A.D."/>
            <person name="Pacheco A.C."/>
            <person name="Silva A.L."/>
            <person name="Graveley B.R."/>
            <person name="Walenz B.P."/>
            <person name="Lima Bde A."/>
            <person name="Ribeiro C.A."/>
            <person name="Nunes-Silva C.G."/>
            <person name="de Carvalho C.R."/>
            <person name="Soares C.M."/>
            <person name="de Menezes C.B."/>
            <person name="Matiolli C."/>
            <person name="Caffrey D."/>
            <person name="Araujo D.A."/>
            <person name="de Oliveira D.M."/>
            <person name="Golenbock D."/>
            <person name="Grisard E.C."/>
            <person name="Fantinatti-Garboggini F."/>
            <person name="de Carvalho F.M."/>
            <person name="Barcellos F.G."/>
            <person name="Prosdocimi F."/>
            <person name="May G."/>
            <person name="Azevedo Junior G.M."/>
            <person name="Guimaraes G.M."/>
            <person name="Goldman G.H."/>
            <person name="Padilha I.Q."/>
            <person name="Batista Jda S."/>
            <person name="Ferro J.A."/>
            <person name="Ribeiro J.M."/>
            <person name="Fietto J.L."/>
            <person name="Dabbas K.M."/>
            <person name="Cerdeira L."/>
            <person name="Agnez-Lima L.F."/>
            <person name="Brocchi M."/>
            <person name="de Carvalho M.O."/>
            <person name="Teixeira Mde M."/>
            <person name="Diniz Maia Mde M."/>
            <person name="Goldman M.H."/>
            <person name="Cruz Schneider M.P."/>
            <person name="Felipe M.S."/>
            <person name="Hungria M."/>
            <person name="Nicolas M.F."/>
            <person name="Pereira M."/>
            <person name="Montes M.A."/>
            <person name="Cantao M.E."/>
            <person name="Vincentz M."/>
            <person name="Rafael M.S."/>
            <person name="Silverman N."/>
            <person name="Stoco P.H."/>
            <person name="Souza R.C."/>
            <person name="Vicentini R."/>
            <person name="Gazzinelli R.T."/>
            <person name="Neves Rde O."/>
            <person name="Silva R."/>
            <person name="Astolfi-Filho S."/>
            <person name="Maciel T.E."/>
            <person name="Urmenyi T.P."/>
            <person name="Tadei W.P."/>
            <person name="Camargo E.P."/>
            <person name="de Vasconcelos A.T."/>
        </authorList>
    </citation>
    <scope>NUCLEOTIDE SEQUENCE</scope>
</reference>
<dbReference type="EMBL" id="ADMH02002070">
    <property type="protein sequence ID" value="ETN59629.1"/>
    <property type="molecule type" value="Genomic_DNA"/>
</dbReference>
<dbReference type="VEuPathDB" id="VectorBase:ADAC008779"/>
<dbReference type="HOGENOM" id="CLU_1078543_0_0_1"/>
<proteinExistence type="predicted"/>
<dbReference type="OMA" id="RANCARQ"/>
<organism evidence="2">
    <name type="scientific">Anopheles darlingi</name>
    <name type="common">Mosquito</name>
    <dbReference type="NCBI Taxonomy" id="43151"/>
    <lineage>
        <taxon>Eukaryota</taxon>
        <taxon>Metazoa</taxon>
        <taxon>Ecdysozoa</taxon>
        <taxon>Arthropoda</taxon>
        <taxon>Hexapoda</taxon>
        <taxon>Insecta</taxon>
        <taxon>Pterygota</taxon>
        <taxon>Neoptera</taxon>
        <taxon>Endopterygota</taxon>
        <taxon>Diptera</taxon>
        <taxon>Nematocera</taxon>
        <taxon>Culicoidea</taxon>
        <taxon>Culicidae</taxon>
        <taxon>Anophelinae</taxon>
        <taxon>Anopheles</taxon>
    </lineage>
</organism>
<reference evidence="2 4" key="1">
    <citation type="journal article" date="2010" name="BMC Genomics">
        <title>Combination of measures distinguishes pre-miRNAs from other stem-loops in the genome of the newly sequenced Anopheles darlingi.</title>
        <authorList>
            <person name="Mendes N.D."/>
            <person name="Freitas A.T."/>
            <person name="Vasconcelos A.T."/>
            <person name="Sagot M.F."/>
        </authorList>
    </citation>
    <scope>NUCLEOTIDE SEQUENCE</scope>
</reference>
<feature type="region of interest" description="Disordered" evidence="1">
    <location>
        <begin position="1"/>
        <end position="25"/>
    </location>
</feature>
<sequence length="285" mass="31941">MANNQQPATVKIEPKEANSENVAPETRGPIEVIDLTNEETEFRTFVQTLPRPRLVPVNHSTPGPSSAVSCSTGVIRIYALAVPMDYIRKIKLYQDFAGGELFNKQFKLLMVYGRLTQQRVKDDSTVVYKLDDGTGQVNVMFRKTKRKIIDTLNKLSQCEEILLRREKSANNTEGEYPDSLHASLKAIMAMARANCARQINQPPLGTRCFATGFPFQSFNGDITVFAHSFVADSEGGKSMELFWKSYLLSLYRPILGNDRIDGYGENSINSFKSWLEAKLASPIDS</sequence>
<evidence type="ECO:0000313" key="2">
    <source>
        <dbReference type="EMBL" id="ETN59629.1"/>
    </source>
</evidence>
<dbReference type="Proteomes" id="UP000000673">
    <property type="component" value="Unassembled WGS sequence"/>
</dbReference>
<gene>
    <name evidence="2" type="ORF">AND_008779</name>
</gene>
<evidence type="ECO:0000313" key="3">
    <source>
        <dbReference type="EnsemblMetazoa" id="ADAC008779-PA"/>
    </source>
</evidence>
<reference evidence="2" key="2">
    <citation type="submission" date="2010-05" db="EMBL/GenBank/DDBJ databases">
        <authorList>
            <person name="Almeida L.G."/>
            <person name="Nicolas M.F."/>
            <person name="Souza R.C."/>
            <person name="Vasconcelos A.T.R."/>
        </authorList>
    </citation>
    <scope>NUCLEOTIDE SEQUENCE</scope>
</reference>
<protein>
    <submittedName>
        <fullName evidence="2 3">Uncharacterized protein</fullName>
    </submittedName>
</protein>
<dbReference type="VEuPathDB" id="VectorBase:ADAR2_000857"/>
<reference evidence="3" key="4">
    <citation type="submission" date="2015-06" db="UniProtKB">
        <authorList>
            <consortium name="EnsemblMetazoa"/>
        </authorList>
    </citation>
    <scope>IDENTIFICATION</scope>
</reference>
<dbReference type="AlphaFoldDB" id="W5JA39"/>
<dbReference type="EnsemblMetazoa" id="ADAC008779-RA">
    <property type="protein sequence ID" value="ADAC008779-PA"/>
    <property type="gene ID" value="ADAC008779"/>
</dbReference>
<name>W5JA39_ANODA</name>
<keyword evidence="4" id="KW-1185">Reference proteome</keyword>
<evidence type="ECO:0000256" key="1">
    <source>
        <dbReference type="SAM" id="MobiDB-lite"/>
    </source>
</evidence>
<dbReference type="eggNOG" id="ENOG502TE6J">
    <property type="taxonomic scope" value="Eukaryota"/>
</dbReference>